<sequence>IMFLNGYPYWAVTYPSSNICALSGSTVEIRCNYKYPYYTVEKEFWFTNIDNGPVDLKDDTNYTGRVEYHCGDPSCNWFYSSCTGTCTLRIKDLRQSDAAEYKFRITTNKGGKYSGVPGVKLSVTETPSVGVTPPGVIEEGSSVNLTCTSEANPVAKYTWTKVTTDHSLGHSVQGQQLSFHPIQSSDSGQYLCTAKNDLGTKSSPISIDVKYGPKNTSVIPSPPGEIMEGGSVTLSCSSDANPAADYTWFKDNQPLPWEPRRPYTLDPVSSKDRGTYRCHAENQYGYLGSNSVFIDVQCEWKTIVTKNLKLNSNNTNLYRLICNLICFIQYCKNAWLLFTYYILDRKLFLTKTPLLLPLPTSPFRYETFMTICRYNAQEISFKGEPSQKWNQSNSINSFS</sequence>
<reference evidence="6" key="2">
    <citation type="submission" date="2025-09" db="UniProtKB">
        <authorList>
            <consortium name="Ensembl"/>
        </authorList>
    </citation>
    <scope>IDENTIFICATION</scope>
</reference>
<proteinExistence type="predicted"/>
<dbReference type="SMART" id="SM00408">
    <property type="entry name" value="IGc2"/>
    <property type="match status" value="3"/>
</dbReference>
<dbReference type="SUPFAM" id="SSF48726">
    <property type="entry name" value="Immunoglobulin"/>
    <property type="match status" value="3"/>
</dbReference>
<dbReference type="CDD" id="cd00096">
    <property type="entry name" value="Ig"/>
    <property type="match status" value="2"/>
</dbReference>
<feature type="domain" description="Ig-like" evidence="5">
    <location>
        <begin position="213"/>
        <end position="295"/>
    </location>
</feature>
<dbReference type="InterPro" id="IPR036179">
    <property type="entry name" value="Ig-like_dom_sf"/>
</dbReference>
<dbReference type="Pfam" id="PF13895">
    <property type="entry name" value="Ig_2"/>
    <property type="match status" value="1"/>
</dbReference>
<evidence type="ECO:0000256" key="3">
    <source>
        <dbReference type="ARBA" id="ARBA00045430"/>
    </source>
</evidence>
<organism evidence="6 7">
    <name type="scientific">Gadus morhua</name>
    <name type="common">Atlantic cod</name>
    <dbReference type="NCBI Taxonomy" id="8049"/>
    <lineage>
        <taxon>Eukaryota</taxon>
        <taxon>Metazoa</taxon>
        <taxon>Chordata</taxon>
        <taxon>Craniata</taxon>
        <taxon>Vertebrata</taxon>
        <taxon>Euteleostomi</taxon>
        <taxon>Actinopterygii</taxon>
        <taxon>Neopterygii</taxon>
        <taxon>Teleostei</taxon>
        <taxon>Neoteleostei</taxon>
        <taxon>Acanthomorphata</taxon>
        <taxon>Zeiogadaria</taxon>
        <taxon>Gadariae</taxon>
        <taxon>Gadiformes</taxon>
        <taxon>Gadoidei</taxon>
        <taxon>Gadidae</taxon>
        <taxon>Gadus</taxon>
    </lineage>
</organism>
<evidence type="ECO:0000256" key="4">
    <source>
        <dbReference type="ARBA" id="ARBA00046458"/>
    </source>
</evidence>
<evidence type="ECO:0000259" key="5">
    <source>
        <dbReference type="PROSITE" id="PS50835"/>
    </source>
</evidence>
<dbReference type="Pfam" id="PF24518">
    <property type="entry name" value="Ig_CD22"/>
    <property type="match status" value="1"/>
</dbReference>
<accession>A0A8C4ZZY6</accession>
<dbReference type="Gene3D" id="2.60.40.10">
    <property type="entry name" value="Immunoglobulins"/>
    <property type="match status" value="3"/>
</dbReference>
<dbReference type="OMA" id="CKSENVH"/>
<dbReference type="InterPro" id="IPR007110">
    <property type="entry name" value="Ig-like_dom"/>
</dbReference>
<dbReference type="Pfam" id="PF13927">
    <property type="entry name" value="Ig_3"/>
    <property type="match status" value="1"/>
</dbReference>
<dbReference type="Ensembl" id="ENSGMOT00000051613.1">
    <property type="protein sequence ID" value="ENSGMOP00000024699.1"/>
    <property type="gene ID" value="ENSGMOG00000034209.1"/>
</dbReference>
<evidence type="ECO:0000313" key="7">
    <source>
        <dbReference type="Proteomes" id="UP000694546"/>
    </source>
</evidence>
<dbReference type="SMART" id="SM00409">
    <property type="entry name" value="IG"/>
    <property type="match status" value="3"/>
</dbReference>
<name>A0A8C4ZZY6_GADMO</name>
<comment type="function">
    <text evidence="3">Most highly expressed siglec (sialic acid-binding immunoglobulin-like lectin) on B-cells that plays a role in various aspects of B-cell biology including differentiation, antigen presentation, and trafficking to bone marrow. Binds to alpha 2,6-linked sialic acid residues of surface molecules such as CD22 itself, CD45 and IgM in a cis configuration. Can also bind to ligands on other cells as an adhesion molecule in a trans configuration. Acts as an inhibitory coreceptor on the surface of B-cells and inhibits B-cell receptor induced signaling, characterized by inhibition of the calcium mobilization and cellular activation. Mechanistically, the immunoreceptor tyrosine-based inhibitory motif domain is phosphorylated by the Src kinase LYN, which in turn leads to the recruitment of the protein tyrosine phosphatase 1/PTPN6, leading to the negative regulation of BCR signaling. If this negative signaling from is of sufficient strength, apoptosis of the B-cell can be induced.</text>
</comment>
<dbReference type="PANTHER" id="PTHR46013:SF4">
    <property type="entry name" value="B-CELL RECEPTOR CD22-RELATED"/>
    <property type="match status" value="1"/>
</dbReference>
<evidence type="ECO:0000313" key="6">
    <source>
        <dbReference type="Ensembl" id="ENSGMOP00000024699.1"/>
    </source>
</evidence>
<evidence type="ECO:0000256" key="2">
    <source>
        <dbReference type="ARBA" id="ARBA00041781"/>
    </source>
</evidence>
<comment type="subunit">
    <text evidence="4">Predominantly monomer of isoform CD22-beta. Also found as heterodimer of isoform CD22-beta and a shorter isoform. Interacts with PTPN6/SHP-1, LYN, SYK, PIK3R1/PIK3R2 and PLCG1 upon phosphorylation. Interacts with GRB2, INPP5D and SHC1 upon phosphorylation. May form a complex with INPP5D/SHIP, GRB2 and SHC1.</text>
</comment>
<feature type="domain" description="Ig-like" evidence="5">
    <location>
        <begin position="127"/>
        <end position="208"/>
    </location>
</feature>
<keyword evidence="7" id="KW-1185">Reference proteome</keyword>
<dbReference type="PROSITE" id="PS50835">
    <property type="entry name" value="IG_LIKE"/>
    <property type="match status" value="2"/>
</dbReference>
<reference evidence="6" key="1">
    <citation type="submission" date="2025-08" db="UniProtKB">
        <authorList>
            <consortium name="Ensembl"/>
        </authorList>
    </citation>
    <scope>IDENTIFICATION</scope>
</reference>
<evidence type="ECO:0000256" key="1">
    <source>
        <dbReference type="ARBA" id="ARBA00040106"/>
    </source>
</evidence>
<dbReference type="AlphaFoldDB" id="A0A8C4ZZY6"/>
<dbReference type="PANTHER" id="PTHR46013">
    <property type="entry name" value="VASCULAR CELL ADHESION MOLECULE 1"/>
    <property type="match status" value="1"/>
</dbReference>
<protein>
    <recommendedName>
        <fullName evidence="1">B-cell receptor CD22</fullName>
    </recommendedName>
    <alternativeName>
        <fullName evidence="2">Sialic acid-binding Ig-like lectin 2</fullName>
    </alternativeName>
</protein>
<dbReference type="InterPro" id="IPR003599">
    <property type="entry name" value="Ig_sub"/>
</dbReference>
<dbReference type="GeneTree" id="ENSGT01010000222294"/>
<dbReference type="InterPro" id="IPR003598">
    <property type="entry name" value="Ig_sub2"/>
</dbReference>
<dbReference type="InterPro" id="IPR013783">
    <property type="entry name" value="Ig-like_fold"/>
</dbReference>
<dbReference type="Proteomes" id="UP000694546">
    <property type="component" value="Chromosome 16"/>
</dbReference>
<dbReference type="InterPro" id="IPR056386">
    <property type="entry name" value="Ig_CD22"/>
</dbReference>